<name>A0A081A1I3_PHYNI</name>
<dbReference type="Proteomes" id="UP000028582">
    <property type="component" value="Unassembled WGS sequence"/>
</dbReference>
<dbReference type="AlphaFoldDB" id="A0A081A1I3"/>
<sequence length="215" mass="23753">MGAQQAVVVEQLWMKGSAESEMAKVNEPDENDVDPPRIVHDPGPPARTRKRRRSGGSALLNVAGKKKWKRNRGDAKRVPTGNKSSYLQRKLDYVLNHLRLLESNVVAESRQVRFVVVDEESGATNRQAIHTIPNSEAPVTTSSSASCQPRNRPLEVFFNADRTTTTTADAVLASRWIGISEANSRSALRRHPIISLSIQGSNDNLFCLASLMLKL</sequence>
<evidence type="ECO:0000256" key="1">
    <source>
        <dbReference type="SAM" id="MobiDB-lite"/>
    </source>
</evidence>
<evidence type="ECO:0000313" key="3">
    <source>
        <dbReference type="Proteomes" id="UP000028582"/>
    </source>
</evidence>
<protein>
    <submittedName>
        <fullName evidence="2">Uncharacterized protein</fullName>
    </submittedName>
</protein>
<evidence type="ECO:0000313" key="2">
    <source>
        <dbReference type="EMBL" id="ETO72744.1"/>
    </source>
</evidence>
<proteinExistence type="predicted"/>
<organism evidence="2 3">
    <name type="scientific">Phytophthora nicotianae P1976</name>
    <dbReference type="NCBI Taxonomy" id="1317066"/>
    <lineage>
        <taxon>Eukaryota</taxon>
        <taxon>Sar</taxon>
        <taxon>Stramenopiles</taxon>
        <taxon>Oomycota</taxon>
        <taxon>Peronosporomycetes</taxon>
        <taxon>Peronosporales</taxon>
        <taxon>Peronosporaceae</taxon>
        <taxon>Phytophthora</taxon>
    </lineage>
</organism>
<comment type="caution">
    <text evidence="2">The sequence shown here is derived from an EMBL/GenBank/DDBJ whole genome shotgun (WGS) entry which is preliminary data.</text>
</comment>
<feature type="region of interest" description="Disordered" evidence="1">
    <location>
        <begin position="18"/>
        <end position="58"/>
    </location>
</feature>
<dbReference type="EMBL" id="ANJA01002033">
    <property type="protein sequence ID" value="ETO72744.1"/>
    <property type="molecule type" value="Genomic_DNA"/>
</dbReference>
<accession>A0A081A1I3</accession>
<gene>
    <name evidence="2" type="ORF">F444_11244</name>
</gene>
<reference evidence="2 3" key="1">
    <citation type="submission" date="2013-11" db="EMBL/GenBank/DDBJ databases">
        <title>The Genome Sequence of Phytophthora parasitica P1976.</title>
        <authorList>
            <consortium name="The Broad Institute Genomics Platform"/>
            <person name="Russ C."/>
            <person name="Tyler B."/>
            <person name="Panabieres F."/>
            <person name="Shan W."/>
            <person name="Tripathy S."/>
            <person name="Grunwald N."/>
            <person name="Machado M."/>
            <person name="Johnson C.S."/>
            <person name="Walker B."/>
            <person name="Young S."/>
            <person name="Zeng Q."/>
            <person name="Gargeya S."/>
            <person name="Fitzgerald M."/>
            <person name="Haas B."/>
            <person name="Abouelleil A."/>
            <person name="Allen A.W."/>
            <person name="Alvarado L."/>
            <person name="Arachchi H.M."/>
            <person name="Berlin A.M."/>
            <person name="Chapman S.B."/>
            <person name="Gainer-Dewar J."/>
            <person name="Goldberg J."/>
            <person name="Griggs A."/>
            <person name="Gujja S."/>
            <person name="Hansen M."/>
            <person name="Howarth C."/>
            <person name="Imamovic A."/>
            <person name="Ireland A."/>
            <person name="Larimer J."/>
            <person name="McCowan C."/>
            <person name="Murphy C."/>
            <person name="Pearson M."/>
            <person name="Poon T.W."/>
            <person name="Priest M."/>
            <person name="Roberts A."/>
            <person name="Saif S."/>
            <person name="Shea T."/>
            <person name="Sisk P."/>
            <person name="Sykes S."/>
            <person name="Wortman J."/>
            <person name="Nusbaum C."/>
            <person name="Birren B."/>
        </authorList>
    </citation>
    <scope>NUCLEOTIDE SEQUENCE [LARGE SCALE GENOMIC DNA]</scope>
    <source>
        <strain evidence="2 3">P1976</strain>
    </source>
</reference>